<reference evidence="3" key="1">
    <citation type="submission" date="2025-08" db="UniProtKB">
        <authorList>
            <consortium name="RefSeq"/>
        </authorList>
    </citation>
    <scope>IDENTIFICATION</scope>
    <source>
        <tissue evidence="3">Liver</tissue>
    </source>
</reference>
<feature type="compositionally biased region" description="Low complexity" evidence="1">
    <location>
        <begin position="778"/>
        <end position="798"/>
    </location>
</feature>
<keyword evidence="2" id="KW-1185">Reference proteome</keyword>
<dbReference type="RefSeq" id="XP_040610653.1">
    <property type="nucleotide sequence ID" value="XM_040754719.1"/>
</dbReference>
<feature type="compositionally biased region" description="Polar residues" evidence="1">
    <location>
        <begin position="990"/>
        <end position="1007"/>
    </location>
</feature>
<sequence length="1020" mass="102226">MVLPLRHLVHLRGLSFPPLPSVQAGLFPSRHELLADSVAALSVRAPASAPAPPLGKGTSALTGGLCGPPSSSAVATTPLCPTASLTPKGSNATQQPLVTQIPASQNTVLKEIPVSGVGAEQPAVDDSSSLSLAPCVSPPVSSDEDPTSPTVSSVAPAAHEQFPAPPLSATLGVPVSLPATEDLKNLPAPVLINVGAPVSPPQAGHPARRDPTLLPLSLIAHTESSSPQSASSVEECAPLVKMAVARSSSPGADTSAAIVRTGPASLPPKHSVTVPAVAPGLLESCGPEELSSRTARGTSPAASTTATSALIPLASEGCPLAPSLAFTPQNGSVSMTAVALAPEISKSVSFPASPPTGISFSGAKEGDGLSSVASLPSFPEGHPEDSGAHPASFPSLETDVSPRTKGPSPKKSSALPGVSPAGLLSPLSTPEPSFLPGASPSPIPPSSKGAPVAPTETSVSPQKAPATSFLKDAPTVPAEIPLFLQKTIDSTASKLDLVTRPPNVPPVVPDMTPLSPKKTPAAPVPKDTSATLSLESGPAATNLPPQKAPTAPSPTGTPIAPTDSYPSLENAPATATPKETLVASPPKVATTIPAVSSPSSEKTPKSISPKGTPDKPSKKAPVASKVSAPKFPTEAPCVPPSPPKPTAIEAISEPLTGPDSPKGAPAALAEGPSFPTRAPKTAAPKETPPEGVTAVPLEISPSPKKTSKTIASDECATSSSKRSPGSTAPKETPTPADRVTTTSLEILPAPKKAPKTAAPKETLATPTVGVTAVPLEVSPAPKKASKTAAPKENSAPSPKKSPKTPKETPTPPSKGVTTVPLEIPPPLKAPKTAAQKQVSVTPSPKDAPATLAESPASLKTAAPKEAPATPSPEGNTAMPLQIAPSPKKAPKENSAKSSPKKPPKTATPKEPPITSSEGVTTAPLEISSPRKAPKTEAPKETPAAPSPKGSPAVPLEIAPSPKKTSKTAAPKETSALSPPKRSPKTAAPKETSTQSSEGVTTATQQEIPPSPQLQPPNRFL</sequence>
<feature type="compositionally biased region" description="Low complexity" evidence="1">
    <location>
        <begin position="755"/>
        <end position="767"/>
    </location>
</feature>
<protein>
    <submittedName>
        <fullName evidence="3">Nascent polypeptide-associated complex subunit alpha, muscle-specific form-like</fullName>
    </submittedName>
</protein>
<proteinExistence type="predicted"/>
<feature type="compositionally biased region" description="Polar residues" evidence="1">
    <location>
        <begin position="715"/>
        <end position="726"/>
    </location>
</feature>
<feature type="region of interest" description="Disordered" evidence="1">
    <location>
        <begin position="497"/>
        <end position="1020"/>
    </location>
</feature>
<feature type="compositionally biased region" description="Low complexity" evidence="1">
    <location>
        <begin position="859"/>
        <end position="873"/>
    </location>
</feature>
<organism evidence="2 3">
    <name type="scientific">Mesocricetus auratus</name>
    <name type="common">Golden hamster</name>
    <dbReference type="NCBI Taxonomy" id="10036"/>
    <lineage>
        <taxon>Eukaryota</taxon>
        <taxon>Metazoa</taxon>
        <taxon>Chordata</taxon>
        <taxon>Craniata</taxon>
        <taxon>Vertebrata</taxon>
        <taxon>Euteleostomi</taxon>
        <taxon>Mammalia</taxon>
        <taxon>Eutheria</taxon>
        <taxon>Euarchontoglires</taxon>
        <taxon>Glires</taxon>
        <taxon>Rodentia</taxon>
        <taxon>Myomorpha</taxon>
        <taxon>Muroidea</taxon>
        <taxon>Cricetidae</taxon>
        <taxon>Cricetinae</taxon>
        <taxon>Mesocricetus</taxon>
    </lineage>
</organism>
<evidence type="ECO:0000313" key="2">
    <source>
        <dbReference type="Proteomes" id="UP000886700"/>
    </source>
</evidence>
<feature type="region of interest" description="Disordered" evidence="1">
    <location>
        <begin position="359"/>
        <end position="470"/>
    </location>
</feature>
<dbReference type="GeneID" id="121143248"/>
<accession>A0ABM2Y733</accession>
<name>A0ABM2Y733_MESAU</name>
<evidence type="ECO:0000256" key="1">
    <source>
        <dbReference type="SAM" id="MobiDB-lite"/>
    </source>
</evidence>
<evidence type="ECO:0000313" key="3">
    <source>
        <dbReference type="RefSeq" id="XP_040610653.1"/>
    </source>
</evidence>
<feature type="region of interest" description="Disordered" evidence="1">
    <location>
        <begin position="119"/>
        <end position="153"/>
    </location>
</feature>
<dbReference type="Proteomes" id="UP000886700">
    <property type="component" value="Unplaced"/>
</dbReference>
<gene>
    <name evidence="3" type="primary">LOC121143248</name>
</gene>
<feature type="compositionally biased region" description="Low complexity" evidence="1">
    <location>
        <begin position="675"/>
        <end position="685"/>
    </location>
</feature>